<evidence type="ECO:0000313" key="2">
    <source>
        <dbReference type="EMBL" id="PHZ86723.1"/>
    </source>
</evidence>
<accession>A0A2G4YWV5</accession>
<dbReference type="InParanoid" id="A0A2G4YWV5"/>
<dbReference type="InterPro" id="IPR003115">
    <property type="entry name" value="ParB_N"/>
</dbReference>
<dbReference type="OrthoDB" id="9769293at2"/>
<name>A0A2G4YWV5_9PROT</name>
<dbReference type="AlphaFoldDB" id="A0A2G4YWV5"/>
<evidence type="ECO:0000313" key="3">
    <source>
        <dbReference type="Proteomes" id="UP000229730"/>
    </source>
</evidence>
<evidence type="ECO:0000259" key="1">
    <source>
        <dbReference type="Pfam" id="PF02195"/>
    </source>
</evidence>
<proteinExistence type="predicted"/>
<dbReference type="Gene3D" id="3.90.1530.30">
    <property type="match status" value="1"/>
</dbReference>
<dbReference type="CDD" id="cd16387">
    <property type="entry name" value="ParB_N_Srx"/>
    <property type="match status" value="1"/>
</dbReference>
<reference evidence="2 3" key="1">
    <citation type="submission" date="2017-10" db="EMBL/GenBank/DDBJ databases">
        <title>Frigbacter circumglobatus gen. nov. sp. nov., isolated from sediment cultured in situ.</title>
        <authorList>
            <person name="Zhao Z."/>
        </authorList>
    </citation>
    <scope>NUCLEOTIDE SEQUENCE [LARGE SCALE GENOMIC DNA]</scope>
    <source>
        <strain evidence="2 3">ZYL</strain>
    </source>
</reference>
<dbReference type="EMBL" id="PDEM01000005">
    <property type="protein sequence ID" value="PHZ86723.1"/>
    <property type="molecule type" value="Genomic_DNA"/>
</dbReference>
<gene>
    <name evidence="2" type="ORF">CRD36_00275</name>
</gene>
<dbReference type="Proteomes" id="UP000229730">
    <property type="component" value="Unassembled WGS sequence"/>
</dbReference>
<comment type="caution">
    <text evidence="2">The sequence shown here is derived from an EMBL/GenBank/DDBJ whole genome shotgun (WGS) entry which is preliminary data.</text>
</comment>
<feature type="domain" description="ParB-like N-terminal" evidence="1">
    <location>
        <begin position="45"/>
        <end position="97"/>
    </location>
</feature>
<protein>
    <submittedName>
        <fullName evidence="2">Chromosome partitioning protein ParB</fullName>
    </submittedName>
</protein>
<dbReference type="RefSeq" id="WP_099470737.1">
    <property type="nucleotide sequence ID" value="NZ_CP041025.1"/>
</dbReference>
<organism evidence="2 3">
    <name type="scientific">Paremcibacter congregatus</name>
    <dbReference type="NCBI Taxonomy" id="2043170"/>
    <lineage>
        <taxon>Bacteria</taxon>
        <taxon>Pseudomonadati</taxon>
        <taxon>Pseudomonadota</taxon>
        <taxon>Alphaproteobacteria</taxon>
        <taxon>Emcibacterales</taxon>
        <taxon>Emcibacteraceae</taxon>
        <taxon>Paremcibacter</taxon>
    </lineage>
</organism>
<dbReference type="SUPFAM" id="SSF110849">
    <property type="entry name" value="ParB/Sulfiredoxin"/>
    <property type="match status" value="1"/>
</dbReference>
<sequence length="374" mass="41949">MPNIIQRKVMSVPMEELHFDYRNPRLAMEWDELSTGSDRDVQMIETLDEEADIGELITSILQNGYIPVEPLIVIKSQDKIYRVLEGNRRLAAMRLIKDSSLAKECGIKIDSTQVVDDILRSFVTVPVYQVDTEEEAHALIGFKHIKGPYKWGSYAKAKFVTKQYLVSKTSIEDIAQSIGDAHNTVRKLIGSMLVLEQAIAANLFEINDRAKVGPFGFSHLYTALEKAEYRDFIGLSRDWNKAPTSAPVPEENFSELKEVLGYLYGVKSENKPSLIKSQNPDLSNLGRTIANKDGLNDLRAGLSLDIAYDNVRPDDEFFNEIIRKTLAQVNAAMAATTRYDGEDDEIVRIAKKISQGASALLGSVEMINTKNKKE</sequence>
<dbReference type="InterPro" id="IPR036086">
    <property type="entry name" value="ParB/Sulfiredoxin_sf"/>
</dbReference>
<dbReference type="Pfam" id="PF02195">
    <property type="entry name" value="ParB_N"/>
    <property type="match status" value="1"/>
</dbReference>
<keyword evidence="3" id="KW-1185">Reference proteome</keyword>